<dbReference type="SUPFAM" id="SSF55729">
    <property type="entry name" value="Acyl-CoA N-acyltransferases (Nat)"/>
    <property type="match status" value="1"/>
</dbReference>
<protein>
    <recommendedName>
        <fullName evidence="1">N-acetyltransferase domain-containing protein</fullName>
    </recommendedName>
</protein>
<dbReference type="EMBL" id="JBHFEH010000059">
    <property type="protein sequence ID" value="KAL2049675.1"/>
    <property type="molecule type" value="Genomic_DNA"/>
</dbReference>
<proteinExistence type="predicted"/>
<evidence type="ECO:0000259" key="1">
    <source>
        <dbReference type="Pfam" id="PF13302"/>
    </source>
</evidence>
<dbReference type="InterPro" id="IPR000182">
    <property type="entry name" value="GNAT_dom"/>
</dbReference>
<dbReference type="Pfam" id="PF13302">
    <property type="entry name" value="Acetyltransf_3"/>
    <property type="match status" value="1"/>
</dbReference>
<evidence type="ECO:0000313" key="3">
    <source>
        <dbReference type="Proteomes" id="UP001590951"/>
    </source>
</evidence>
<dbReference type="Gene3D" id="3.40.630.30">
    <property type="match status" value="1"/>
</dbReference>
<comment type="caution">
    <text evidence="2">The sequence shown here is derived from an EMBL/GenBank/DDBJ whole genome shotgun (WGS) entry which is preliminary data.</text>
</comment>
<feature type="domain" description="N-acetyltransferase" evidence="1">
    <location>
        <begin position="19"/>
        <end position="78"/>
    </location>
</feature>
<accession>A0ABR4AW27</accession>
<keyword evidence="3" id="KW-1185">Reference proteome</keyword>
<evidence type="ECO:0000313" key="2">
    <source>
        <dbReference type="EMBL" id="KAL2049675.1"/>
    </source>
</evidence>
<name>A0ABR4AW27_9LECA</name>
<reference evidence="2 3" key="1">
    <citation type="submission" date="2024-09" db="EMBL/GenBank/DDBJ databases">
        <title>Rethinking Asexuality: The Enigmatic Case of Functional Sexual Genes in Lepraria (Stereocaulaceae).</title>
        <authorList>
            <person name="Doellman M."/>
            <person name="Sun Y."/>
            <person name="Barcenas-Pena A."/>
            <person name="Lumbsch H.T."/>
            <person name="Grewe F."/>
        </authorList>
    </citation>
    <scope>NUCLEOTIDE SEQUENCE [LARGE SCALE GENOMIC DNA]</scope>
    <source>
        <strain evidence="2 3">Grewe 0041</strain>
    </source>
</reference>
<gene>
    <name evidence="2" type="ORF">ABVK25_010016</name>
</gene>
<organism evidence="2 3">
    <name type="scientific">Lepraria finkii</name>
    <dbReference type="NCBI Taxonomy" id="1340010"/>
    <lineage>
        <taxon>Eukaryota</taxon>
        <taxon>Fungi</taxon>
        <taxon>Dikarya</taxon>
        <taxon>Ascomycota</taxon>
        <taxon>Pezizomycotina</taxon>
        <taxon>Lecanoromycetes</taxon>
        <taxon>OSLEUM clade</taxon>
        <taxon>Lecanoromycetidae</taxon>
        <taxon>Lecanorales</taxon>
        <taxon>Lecanorineae</taxon>
        <taxon>Stereocaulaceae</taxon>
        <taxon>Lepraria</taxon>
    </lineage>
</organism>
<sequence length="99" mass="11139">MAISDLSNKRALHTLQTERLFLRAAQASDLDDLFEIFNNDDVMKYWSCPPHTDKEQTNSYLTSMIASPTNGTLDFSLVLSSPRSFANGKVIGKDTWPKL</sequence>
<dbReference type="InterPro" id="IPR016181">
    <property type="entry name" value="Acyl_CoA_acyltransferase"/>
</dbReference>
<dbReference type="Proteomes" id="UP001590951">
    <property type="component" value="Unassembled WGS sequence"/>
</dbReference>